<dbReference type="KEGG" id="sgl:SG0330"/>
<organism evidence="2 4">
    <name type="scientific">Sodalis glossinidius (strain morsitans)</name>
    <dbReference type="NCBI Taxonomy" id="343509"/>
    <lineage>
        <taxon>Bacteria</taxon>
        <taxon>Pseudomonadati</taxon>
        <taxon>Pseudomonadota</taxon>
        <taxon>Gammaproteobacteria</taxon>
        <taxon>Enterobacterales</taxon>
        <taxon>Bruguierivoracaceae</taxon>
        <taxon>Sodalis</taxon>
    </lineage>
</organism>
<dbReference type="STRING" id="343509.SG0330"/>
<accession>Q2NW70</accession>
<sequence>MELDANILITGANGVLGHGLWHALQAQGYCHFLCPTRQELNALNRQQVDDFFAHHRPHYVFHLASLVFGLQGNMENQLNAIATNTLINQHLLLTCQRYPVRKIFFASTVAGYGYPYHSLPLTEPYFFSGAPHSGEYGYGMAKRHALGYLEILRREYDIDYCYGIFTNLFGPNNRFDIHCVHVIPSLIEKAAASIRREDRCLPVWGRLETSRDFMFSKEAGAAVLHAFLHGSGMINIASGYESTLAQVVAAINLCYQSRLNIVWDADAPRSVDISHLRALGYHPSSNLNDAIAKTVDWHRQNTDRIRK</sequence>
<dbReference type="Proteomes" id="UP000001932">
    <property type="component" value="Chromosome"/>
</dbReference>
<name>Q2NW70_SODGM</name>
<feature type="domain" description="NAD-dependent epimerase/dehydratase" evidence="1">
    <location>
        <begin position="7"/>
        <end position="236"/>
    </location>
</feature>
<dbReference type="Proteomes" id="UP000245838">
    <property type="component" value="Chromosome sggmmb4_Chromosome"/>
</dbReference>
<dbReference type="RefSeq" id="WP_011410193.1">
    <property type="nucleotide sequence ID" value="NC_007712.1"/>
</dbReference>
<dbReference type="InterPro" id="IPR001509">
    <property type="entry name" value="Epimerase_deHydtase"/>
</dbReference>
<dbReference type="SUPFAM" id="SSF51735">
    <property type="entry name" value="NAD(P)-binding Rossmann-fold domains"/>
    <property type="match status" value="1"/>
</dbReference>
<dbReference type="AlphaFoldDB" id="Q2NW70"/>
<dbReference type="eggNOG" id="COG0451">
    <property type="taxonomic scope" value="Bacteria"/>
</dbReference>
<proteinExistence type="predicted"/>
<dbReference type="Pfam" id="PF01370">
    <property type="entry name" value="Epimerase"/>
    <property type="match status" value="1"/>
</dbReference>
<protein>
    <submittedName>
        <fullName evidence="2 3">GDP-L-fucose synthase</fullName>
    </submittedName>
</protein>
<gene>
    <name evidence="3" type="primary">fcl</name>
    <name evidence="2" type="ordered locus">SG0330</name>
    <name evidence="3" type="ORF">SGGMMB4_00851</name>
</gene>
<dbReference type="Gene3D" id="3.90.25.10">
    <property type="entry name" value="UDP-galactose 4-epimerase, domain 1"/>
    <property type="match status" value="1"/>
</dbReference>
<dbReference type="PANTHER" id="PTHR43238:SF1">
    <property type="entry name" value="GDP-L-FUCOSE SYNTHASE"/>
    <property type="match status" value="1"/>
</dbReference>
<evidence type="ECO:0000313" key="5">
    <source>
        <dbReference type="Proteomes" id="UP000245838"/>
    </source>
</evidence>
<dbReference type="PANTHER" id="PTHR43238">
    <property type="entry name" value="GDP-L-FUCOSE SYNTHASE"/>
    <property type="match status" value="1"/>
</dbReference>
<dbReference type="BioCyc" id="SGLO343509:SGP1_RS03190-MONOMER"/>
<dbReference type="Gene3D" id="3.40.50.720">
    <property type="entry name" value="NAD(P)-binding Rossmann-like Domain"/>
    <property type="match status" value="1"/>
</dbReference>
<reference evidence="3 5" key="2">
    <citation type="submission" date="2015-05" db="EMBL/GenBank/DDBJ databases">
        <authorList>
            <person name="Goodhead I."/>
        </authorList>
    </citation>
    <scope>NUCLEOTIDE SEQUENCE [LARGE SCALE GENOMIC DNA]</scope>
    <source>
        <strain evidence="3">B4</strain>
        <strain evidence="5">morsitans</strain>
    </source>
</reference>
<dbReference type="InterPro" id="IPR036291">
    <property type="entry name" value="NAD(P)-bd_dom_sf"/>
</dbReference>
<dbReference type="GO" id="GO:0050577">
    <property type="term" value="F:GDP-L-fucose synthase activity"/>
    <property type="evidence" value="ECO:0007669"/>
    <property type="project" value="TreeGrafter"/>
</dbReference>
<evidence type="ECO:0000313" key="2">
    <source>
        <dbReference type="EMBL" id="BAE73605.1"/>
    </source>
</evidence>
<evidence type="ECO:0000313" key="3">
    <source>
        <dbReference type="EMBL" id="CRL44002.1"/>
    </source>
</evidence>
<evidence type="ECO:0000313" key="4">
    <source>
        <dbReference type="Proteomes" id="UP000001932"/>
    </source>
</evidence>
<reference evidence="2 4" key="1">
    <citation type="journal article" date="2006" name="Genome Res.">
        <title>Massive genome erosion and functional adaptations provide insights into the symbiotic lifestyle of Sodalis glossinidius in the tsetse host.</title>
        <authorList>
            <person name="Toh H."/>
            <person name="Weiss B.L."/>
            <person name="Perkin S.A.H."/>
            <person name="Yamashita A."/>
            <person name="Oshima K."/>
            <person name="Hattori M."/>
            <person name="Aksoy S."/>
        </authorList>
    </citation>
    <scope>NUCLEOTIDE SEQUENCE [LARGE SCALE GENOMIC DNA]</scope>
    <source>
        <strain evidence="4">morsitans</strain>
        <strain evidence="2">Morsitans</strain>
    </source>
</reference>
<dbReference type="EMBL" id="LN854557">
    <property type="protein sequence ID" value="CRL44002.1"/>
    <property type="molecule type" value="Genomic_DNA"/>
</dbReference>
<evidence type="ECO:0000259" key="1">
    <source>
        <dbReference type="Pfam" id="PF01370"/>
    </source>
</evidence>
<keyword evidence="4" id="KW-1185">Reference proteome</keyword>
<dbReference type="EMBL" id="AP008232">
    <property type="protein sequence ID" value="BAE73605.1"/>
    <property type="molecule type" value="Genomic_DNA"/>
</dbReference>
<dbReference type="HOGENOM" id="CLU_007383_18_0_6"/>
<dbReference type="OrthoDB" id="9811425at2"/>